<evidence type="ECO:0000313" key="2">
    <source>
        <dbReference type="EMBL" id="MFG3194377.1"/>
    </source>
</evidence>
<evidence type="ECO:0000313" key="3">
    <source>
        <dbReference type="Proteomes" id="UP001604282"/>
    </source>
</evidence>
<dbReference type="InterPro" id="IPR029032">
    <property type="entry name" value="AhpD-like"/>
</dbReference>
<protein>
    <submittedName>
        <fullName evidence="2">Carboxymuconolactone decarboxylase family protein</fullName>
    </submittedName>
</protein>
<dbReference type="RefSeq" id="WP_189853845.1">
    <property type="nucleotide sequence ID" value="NZ_BMVV01000052.1"/>
</dbReference>
<dbReference type="NCBIfam" id="TIGR01926">
    <property type="entry name" value="peroxid_rel"/>
    <property type="match status" value="1"/>
</dbReference>
<accession>A0ABW7C441</accession>
<dbReference type="Proteomes" id="UP001604282">
    <property type="component" value="Unassembled WGS sequence"/>
</dbReference>
<keyword evidence="3" id="KW-1185">Reference proteome</keyword>
<dbReference type="PANTHER" id="PTHR35446">
    <property type="entry name" value="SI:CH211-175M2.5"/>
    <property type="match status" value="1"/>
</dbReference>
<dbReference type="InterPro" id="IPR003779">
    <property type="entry name" value="CMD-like"/>
</dbReference>
<evidence type="ECO:0000259" key="1">
    <source>
        <dbReference type="Pfam" id="PF02627"/>
    </source>
</evidence>
<reference evidence="2 3" key="1">
    <citation type="submission" date="2024-10" db="EMBL/GenBank/DDBJ databases">
        <title>The Natural Products Discovery Center: Release of the First 8490 Sequenced Strains for Exploring Actinobacteria Biosynthetic Diversity.</title>
        <authorList>
            <person name="Kalkreuter E."/>
            <person name="Kautsar S.A."/>
            <person name="Yang D."/>
            <person name="Bader C.D."/>
            <person name="Teijaro C.N."/>
            <person name="Fluegel L."/>
            <person name="Davis C.M."/>
            <person name="Simpson J.R."/>
            <person name="Lauterbach L."/>
            <person name="Steele A.D."/>
            <person name="Gui C."/>
            <person name="Meng S."/>
            <person name="Li G."/>
            <person name="Viehrig K."/>
            <person name="Ye F."/>
            <person name="Su P."/>
            <person name="Kiefer A.F."/>
            <person name="Nichols A."/>
            <person name="Cepeda A.J."/>
            <person name="Yan W."/>
            <person name="Fan B."/>
            <person name="Jiang Y."/>
            <person name="Adhikari A."/>
            <person name="Zheng C.-J."/>
            <person name="Schuster L."/>
            <person name="Cowan T.M."/>
            <person name="Smanski M.J."/>
            <person name="Chevrette M.G."/>
            <person name="De Carvalho L.P.S."/>
            <person name="Shen B."/>
        </authorList>
    </citation>
    <scope>NUCLEOTIDE SEQUENCE [LARGE SCALE GENOMIC DNA]</scope>
    <source>
        <strain evidence="2 3">NPDC048229</strain>
    </source>
</reference>
<feature type="domain" description="Carboxymuconolactone decarboxylase-like" evidence="1">
    <location>
        <begin position="21"/>
        <end position="73"/>
    </location>
</feature>
<organism evidence="2 3">
    <name type="scientific">Streptomyces omiyaensis</name>
    <dbReference type="NCBI Taxonomy" id="68247"/>
    <lineage>
        <taxon>Bacteria</taxon>
        <taxon>Bacillati</taxon>
        <taxon>Actinomycetota</taxon>
        <taxon>Actinomycetes</taxon>
        <taxon>Kitasatosporales</taxon>
        <taxon>Streptomycetaceae</taxon>
        <taxon>Streptomyces</taxon>
    </lineage>
</organism>
<proteinExistence type="predicted"/>
<dbReference type="Gene3D" id="1.20.1290.10">
    <property type="entry name" value="AhpD-like"/>
    <property type="match status" value="1"/>
</dbReference>
<gene>
    <name evidence="2" type="ORF">ACGFYS_36325</name>
</gene>
<comment type="caution">
    <text evidence="2">The sequence shown here is derived from an EMBL/GenBank/DDBJ whole genome shotgun (WGS) entry which is preliminary data.</text>
</comment>
<dbReference type="PANTHER" id="PTHR35446:SF2">
    <property type="entry name" value="CARBOXYMUCONOLACTONE DECARBOXYLASE-LIKE DOMAIN-CONTAINING PROTEIN"/>
    <property type="match status" value="1"/>
</dbReference>
<dbReference type="SUPFAM" id="SSF69118">
    <property type="entry name" value="AhpD-like"/>
    <property type="match status" value="1"/>
</dbReference>
<name>A0ABW7C441_9ACTN</name>
<sequence length="181" mass="18694">MPYIEIPSPVPGIRGLMASKPASGRVLSGLAEQLLRGDSPLSVGERELIAAYVSYGNGTRYCTGSHTAAAAHALGGDYALVEAVQKDPATAPVSERTRALLAIAGKVRGDARTVAEEDVEAARAAGADDEAIHDAVLIAAAFCMFNRYVDGLGAITPEDPAVYDRIGAALVAEGYLPQAAE</sequence>
<dbReference type="Pfam" id="PF02627">
    <property type="entry name" value="CMD"/>
    <property type="match status" value="1"/>
</dbReference>
<dbReference type="EMBL" id="JBICZW010000050">
    <property type="protein sequence ID" value="MFG3194377.1"/>
    <property type="molecule type" value="Genomic_DNA"/>
</dbReference>
<dbReference type="InterPro" id="IPR010195">
    <property type="entry name" value="Uncharacterised_peroxidase-rel"/>
</dbReference>